<proteinExistence type="predicted"/>
<gene>
    <name evidence="1" type="ORF">IAD49_03190</name>
</gene>
<dbReference type="NCBIfam" id="TIGR01484">
    <property type="entry name" value="HAD-SF-IIB"/>
    <property type="match status" value="1"/>
</dbReference>
<accession>A0A9D1L407</accession>
<dbReference type="EMBL" id="DVML01000019">
    <property type="protein sequence ID" value="HIU22567.1"/>
    <property type="molecule type" value="Genomic_DNA"/>
</dbReference>
<organism evidence="1 2">
    <name type="scientific">Candidatus Fimihabitans intestinipullorum</name>
    <dbReference type="NCBI Taxonomy" id="2840820"/>
    <lineage>
        <taxon>Bacteria</taxon>
        <taxon>Bacillati</taxon>
        <taxon>Mycoplasmatota</taxon>
        <taxon>Mycoplasmatota incertae sedis</taxon>
        <taxon>Candidatus Fimihabitans</taxon>
    </lineage>
</organism>
<dbReference type="InterPro" id="IPR036412">
    <property type="entry name" value="HAD-like_sf"/>
</dbReference>
<reference evidence="1" key="1">
    <citation type="submission" date="2020-10" db="EMBL/GenBank/DDBJ databases">
        <authorList>
            <person name="Gilroy R."/>
        </authorList>
    </citation>
    <scope>NUCLEOTIDE SEQUENCE</scope>
    <source>
        <strain evidence="1">CHK197-8231</strain>
    </source>
</reference>
<dbReference type="AlphaFoldDB" id="A0A9D1L407"/>
<comment type="caution">
    <text evidence="1">The sequence shown here is derived from an EMBL/GenBank/DDBJ whole genome shotgun (WGS) entry which is preliminary data.</text>
</comment>
<dbReference type="InterPro" id="IPR023214">
    <property type="entry name" value="HAD_sf"/>
</dbReference>
<dbReference type="GO" id="GO:0000287">
    <property type="term" value="F:magnesium ion binding"/>
    <property type="evidence" value="ECO:0007669"/>
    <property type="project" value="TreeGrafter"/>
</dbReference>
<dbReference type="Gene3D" id="3.40.50.1000">
    <property type="entry name" value="HAD superfamily/HAD-like"/>
    <property type="match status" value="1"/>
</dbReference>
<name>A0A9D1L407_9BACT</name>
<evidence type="ECO:0000313" key="1">
    <source>
        <dbReference type="EMBL" id="HIU22567.1"/>
    </source>
</evidence>
<dbReference type="PANTHER" id="PTHR10000">
    <property type="entry name" value="PHOSPHOSERINE PHOSPHATASE"/>
    <property type="match status" value="1"/>
</dbReference>
<dbReference type="PANTHER" id="PTHR10000:SF53">
    <property type="entry name" value="5-AMINO-6-(5-PHOSPHO-D-RIBITYLAMINO)URACIL PHOSPHATASE YBJI-RELATED"/>
    <property type="match status" value="1"/>
</dbReference>
<sequence length="233" mass="27216">MKIVVSDYDRTFHTAIEDLKENQRAVKLFREQGNIFVFATGRSYQDFKREADRYQLHYDYVIINHGAMILDQHDRILYHVEIDDSVIESLQRVLRLELCTYSFCCSGKESRLQITDSHLSKIHLEYNDDRTAREVEFDVNTTYEGKLIAYHISDCKLEIVASSVNKAHAISLLADKFHWDRSQIYTIGDGNTDLLMIKTFQGFRMNHSVSALIPYAKGSYDSVFQMIYDIMEQ</sequence>
<dbReference type="Gene3D" id="3.30.1240.10">
    <property type="match status" value="1"/>
</dbReference>
<dbReference type="SUPFAM" id="SSF56784">
    <property type="entry name" value="HAD-like"/>
    <property type="match status" value="1"/>
</dbReference>
<dbReference type="GO" id="GO:0005829">
    <property type="term" value="C:cytosol"/>
    <property type="evidence" value="ECO:0007669"/>
    <property type="project" value="TreeGrafter"/>
</dbReference>
<protein>
    <submittedName>
        <fullName evidence="1">HAD family phosphatase</fullName>
    </submittedName>
</protein>
<dbReference type="InterPro" id="IPR006379">
    <property type="entry name" value="HAD-SF_hydro_IIB"/>
</dbReference>
<reference evidence="1" key="2">
    <citation type="journal article" date="2021" name="PeerJ">
        <title>Extensive microbial diversity within the chicken gut microbiome revealed by metagenomics and culture.</title>
        <authorList>
            <person name="Gilroy R."/>
            <person name="Ravi A."/>
            <person name="Getino M."/>
            <person name="Pursley I."/>
            <person name="Horton D.L."/>
            <person name="Alikhan N.F."/>
            <person name="Baker D."/>
            <person name="Gharbi K."/>
            <person name="Hall N."/>
            <person name="Watson M."/>
            <person name="Adriaenssens E.M."/>
            <person name="Foster-Nyarko E."/>
            <person name="Jarju S."/>
            <person name="Secka A."/>
            <person name="Antonio M."/>
            <person name="Oren A."/>
            <person name="Chaudhuri R.R."/>
            <person name="La Ragione R."/>
            <person name="Hildebrand F."/>
            <person name="Pallen M.J."/>
        </authorList>
    </citation>
    <scope>NUCLEOTIDE SEQUENCE</scope>
    <source>
        <strain evidence="1">CHK197-8231</strain>
    </source>
</reference>
<dbReference type="Proteomes" id="UP000824087">
    <property type="component" value="Unassembled WGS sequence"/>
</dbReference>
<dbReference type="Pfam" id="PF08282">
    <property type="entry name" value="Hydrolase_3"/>
    <property type="match status" value="2"/>
</dbReference>
<evidence type="ECO:0000313" key="2">
    <source>
        <dbReference type="Proteomes" id="UP000824087"/>
    </source>
</evidence>
<dbReference type="GO" id="GO:0016791">
    <property type="term" value="F:phosphatase activity"/>
    <property type="evidence" value="ECO:0007669"/>
    <property type="project" value="TreeGrafter"/>
</dbReference>